<reference evidence="2 3" key="1">
    <citation type="submission" date="2019-02" db="EMBL/GenBank/DDBJ databases">
        <title>Deep-cultivation of Planctomycetes and their phenomic and genomic characterization uncovers novel biology.</title>
        <authorList>
            <person name="Wiegand S."/>
            <person name="Jogler M."/>
            <person name="Boedeker C."/>
            <person name="Pinto D."/>
            <person name="Vollmers J."/>
            <person name="Rivas-Marin E."/>
            <person name="Kohn T."/>
            <person name="Peeters S.H."/>
            <person name="Heuer A."/>
            <person name="Rast P."/>
            <person name="Oberbeckmann S."/>
            <person name="Bunk B."/>
            <person name="Jeske O."/>
            <person name="Meyerdierks A."/>
            <person name="Storesund J.E."/>
            <person name="Kallscheuer N."/>
            <person name="Luecker S."/>
            <person name="Lage O.M."/>
            <person name="Pohl T."/>
            <person name="Merkel B.J."/>
            <person name="Hornburger P."/>
            <person name="Mueller R.-W."/>
            <person name="Bruemmer F."/>
            <person name="Labrenz M."/>
            <person name="Spormann A.M."/>
            <person name="Op Den Camp H."/>
            <person name="Overmann J."/>
            <person name="Amann R."/>
            <person name="Jetten M.S.M."/>
            <person name="Mascher T."/>
            <person name="Medema M.H."/>
            <person name="Devos D.P."/>
            <person name="Kaster A.-K."/>
            <person name="Ovreas L."/>
            <person name="Rohde M."/>
            <person name="Galperin M.Y."/>
            <person name="Jogler C."/>
        </authorList>
    </citation>
    <scope>NUCLEOTIDE SEQUENCE [LARGE SCALE GENOMIC DNA]</scope>
    <source>
        <strain evidence="2 3">Pan54</strain>
    </source>
</reference>
<evidence type="ECO:0000313" key="2">
    <source>
        <dbReference type="EMBL" id="TWT61218.1"/>
    </source>
</evidence>
<comment type="caution">
    <text evidence="2">The sequence shown here is derived from an EMBL/GenBank/DDBJ whole genome shotgun (WGS) entry which is preliminary data.</text>
</comment>
<sequence length="321" mass="36001">MSIVILEIPDSKEELGPWLDRKVVDCQLGQFVKELEFISDDFNPPGYSPDSLEVILGSDREAVLDRGLKSLNYEQCAAFLANPQMLLELQELVLIEGGNYWQNILEQAELPLSSPPRQKKTKSDSGTKPKVLVLQPIEESPKRSKMPWIISVAALGLLAIVAYQYQVHVSNPVNSIVENPNDKKSDSNPDNNSPAQTMLASNWGWDSPDAFDNSLPPDDYLHELADAAGAWFNKRPDSTEGLKQRLAEFRHGCETLLTAKHTALSEDDREWLRTHCKKWAGEIDQVLADVESKDISEAQKQADQTVNQLIREIRLKADEIA</sequence>
<dbReference type="EMBL" id="SJPG01000001">
    <property type="protein sequence ID" value="TWT61218.1"/>
    <property type="molecule type" value="Genomic_DNA"/>
</dbReference>
<dbReference type="OrthoDB" id="285760at2"/>
<organism evidence="2 3">
    <name type="scientific">Rubinisphaera italica</name>
    <dbReference type="NCBI Taxonomy" id="2527969"/>
    <lineage>
        <taxon>Bacteria</taxon>
        <taxon>Pseudomonadati</taxon>
        <taxon>Planctomycetota</taxon>
        <taxon>Planctomycetia</taxon>
        <taxon>Planctomycetales</taxon>
        <taxon>Planctomycetaceae</taxon>
        <taxon>Rubinisphaera</taxon>
    </lineage>
</organism>
<feature type="region of interest" description="Disordered" evidence="1">
    <location>
        <begin position="176"/>
        <end position="203"/>
    </location>
</feature>
<dbReference type="Proteomes" id="UP000316095">
    <property type="component" value="Unassembled WGS sequence"/>
</dbReference>
<gene>
    <name evidence="2" type="ORF">Pan54_19530</name>
</gene>
<evidence type="ECO:0000256" key="1">
    <source>
        <dbReference type="SAM" id="MobiDB-lite"/>
    </source>
</evidence>
<proteinExistence type="predicted"/>
<name>A0A5C5XEJ7_9PLAN</name>
<dbReference type="AlphaFoldDB" id="A0A5C5XEJ7"/>
<protein>
    <submittedName>
        <fullName evidence="2">Uncharacterized protein</fullName>
    </submittedName>
</protein>
<evidence type="ECO:0000313" key="3">
    <source>
        <dbReference type="Proteomes" id="UP000316095"/>
    </source>
</evidence>
<accession>A0A5C5XEJ7</accession>
<dbReference type="RefSeq" id="WP_146503237.1">
    <property type="nucleotide sequence ID" value="NZ_SJPG01000001.1"/>
</dbReference>
<keyword evidence="3" id="KW-1185">Reference proteome</keyword>